<evidence type="ECO:0000256" key="3">
    <source>
        <dbReference type="ARBA" id="ARBA00022527"/>
    </source>
</evidence>
<keyword evidence="7" id="KW-0067">ATP-binding</keyword>
<feature type="compositionally biased region" description="Basic and acidic residues" evidence="10">
    <location>
        <begin position="144"/>
        <end position="161"/>
    </location>
</feature>
<evidence type="ECO:0000256" key="1">
    <source>
        <dbReference type="ARBA" id="ARBA00005505"/>
    </source>
</evidence>
<dbReference type="InterPro" id="IPR008271">
    <property type="entry name" value="Ser/Thr_kinase_AS"/>
</dbReference>
<feature type="compositionally biased region" description="Polar residues" evidence="10">
    <location>
        <begin position="62"/>
        <end position="80"/>
    </location>
</feature>
<dbReference type="Ensembl" id="ENSCVAT00000010705.1">
    <property type="protein sequence ID" value="ENSCVAP00000021876.1"/>
    <property type="gene ID" value="ENSCVAG00000000116.1"/>
</dbReference>
<dbReference type="EC" id="2.7.11.1" evidence="2"/>
<evidence type="ECO:0000256" key="7">
    <source>
        <dbReference type="ARBA" id="ARBA00022840"/>
    </source>
</evidence>
<dbReference type="InterPro" id="IPR051138">
    <property type="entry name" value="PIM_Ser/Thr_kinase"/>
</dbReference>
<evidence type="ECO:0000256" key="6">
    <source>
        <dbReference type="ARBA" id="ARBA00022777"/>
    </source>
</evidence>
<sequence>MSLYILKEPAPVPTLLKHHSEQQDSSSSTLEYSTDSYSTTRQQISESGTVCQPKERSECENQSKTSRVSEIAEPSTSCQSQKRRESEELGIASEDPALPAKKKMKTKHLDEDPITDSSSSPLEYSTDSGNNTRGQQSSESSTDSGHEYENQRKRIAEPSKADLEKAKFQEKYVELNKLVDRGSVSVFAGYRIEDNSPVAIKHIQNVVLKHRDENGRELPLEVAIMFKLMDETVEQSFVVSLFDWYDLGKEVILVMERPMPCHDLAGYLKDLKRPLRNKEAKVILKQLVKAAIHLKNKNIFHRDIKLDNILIKTDSEEPQIYLKDFGLSSFGEGRPHLDYCDEINQAPLDWFMHANYTSGPITVWQIGVVLFDLTHFRSFETKKLHLKQLRFSKRLSKKAKNFLNKCLKLHPLNRPTLEELLKLNWEFFGFSCLQGKLSEI</sequence>
<dbReference type="GO" id="GO:0005524">
    <property type="term" value="F:ATP binding"/>
    <property type="evidence" value="ECO:0007669"/>
    <property type="project" value="UniProtKB-KW"/>
</dbReference>
<keyword evidence="6" id="KW-0418">Kinase</keyword>
<evidence type="ECO:0000259" key="11">
    <source>
        <dbReference type="PROSITE" id="PS50011"/>
    </source>
</evidence>
<dbReference type="InterPro" id="IPR011009">
    <property type="entry name" value="Kinase-like_dom_sf"/>
</dbReference>
<evidence type="ECO:0000313" key="12">
    <source>
        <dbReference type="Ensembl" id="ENSCVAP00000021876.1"/>
    </source>
</evidence>
<evidence type="ECO:0000313" key="13">
    <source>
        <dbReference type="Proteomes" id="UP000265020"/>
    </source>
</evidence>
<dbReference type="STRING" id="28743.ENSCVAP00000021876"/>
<protein>
    <recommendedName>
        <fullName evidence="2">non-specific serine/threonine protein kinase</fullName>
        <ecNumber evidence="2">2.7.11.1</ecNumber>
    </recommendedName>
</protein>
<dbReference type="GeneTree" id="ENSGT00950000182996"/>
<dbReference type="InterPro" id="IPR000719">
    <property type="entry name" value="Prot_kinase_dom"/>
</dbReference>
<keyword evidence="3" id="KW-0723">Serine/threonine-protein kinase</keyword>
<evidence type="ECO:0000256" key="8">
    <source>
        <dbReference type="ARBA" id="ARBA00047899"/>
    </source>
</evidence>
<evidence type="ECO:0000256" key="10">
    <source>
        <dbReference type="SAM" id="MobiDB-lite"/>
    </source>
</evidence>
<evidence type="ECO:0000256" key="5">
    <source>
        <dbReference type="ARBA" id="ARBA00022741"/>
    </source>
</evidence>
<organism evidence="12 13">
    <name type="scientific">Cyprinodon variegatus</name>
    <name type="common">Sheepshead minnow</name>
    <dbReference type="NCBI Taxonomy" id="28743"/>
    <lineage>
        <taxon>Eukaryota</taxon>
        <taxon>Metazoa</taxon>
        <taxon>Chordata</taxon>
        <taxon>Craniata</taxon>
        <taxon>Vertebrata</taxon>
        <taxon>Euteleostomi</taxon>
        <taxon>Actinopterygii</taxon>
        <taxon>Neopterygii</taxon>
        <taxon>Teleostei</taxon>
        <taxon>Neoteleostei</taxon>
        <taxon>Acanthomorphata</taxon>
        <taxon>Ovalentaria</taxon>
        <taxon>Atherinomorphae</taxon>
        <taxon>Cyprinodontiformes</taxon>
        <taxon>Cyprinodontidae</taxon>
        <taxon>Cyprinodon</taxon>
    </lineage>
</organism>
<evidence type="ECO:0000256" key="9">
    <source>
        <dbReference type="ARBA" id="ARBA00048679"/>
    </source>
</evidence>
<dbReference type="SUPFAM" id="SSF56112">
    <property type="entry name" value="Protein kinase-like (PK-like)"/>
    <property type="match status" value="1"/>
</dbReference>
<comment type="similarity">
    <text evidence="1">Belongs to the protein kinase superfamily. CAMK Ser/Thr protein kinase family. PIM subfamily.</text>
</comment>
<comment type="catalytic activity">
    <reaction evidence="8">
        <text>L-threonyl-[protein] + ATP = O-phospho-L-threonyl-[protein] + ADP + H(+)</text>
        <dbReference type="Rhea" id="RHEA:46608"/>
        <dbReference type="Rhea" id="RHEA-COMP:11060"/>
        <dbReference type="Rhea" id="RHEA-COMP:11605"/>
        <dbReference type="ChEBI" id="CHEBI:15378"/>
        <dbReference type="ChEBI" id="CHEBI:30013"/>
        <dbReference type="ChEBI" id="CHEBI:30616"/>
        <dbReference type="ChEBI" id="CHEBI:61977"/>
        <dbReference type="ChEBI" id="CHEBI:456216"/>
        <dbReference type="EC" id="2.7.11.1"/>
    </reaction>
</comment>
<name>A0A3Q2DPY6_CYPVA</name>
<dbReference type="GO" id="GO:0004674">
    <property type="term" value="F:protein serine/threonine kinase activity"/>
    <property type="evidence" value="ECO:0007669"/>
    <property type="project" value="UniProtKB-KW"/>
</dbReference>
<feature type="region of interest" description="Disordered" evidence="10">
    <location>
        <begin position="1"/>
        <end position="161"/>
    </location>
</feature>
<dbReference type="PROSITE" id="PS50011">
    <property type="entry name" value="PROTEIN_KINASE_DOM"/>
    <property type="match status" value="1"/>
</dbReference>
<feature type="compositionally biased region" description="Polar residues" evidence="10">
    <location>
        <begin position="41"/>
        <end position="50"/>
    </location>
</feature>
<feature type="compositionally biased region" description="Polar residues" evidence="10">
    <location>
        <begin position="115"/>
        <end position="143"/>
    </location>
</feature>
<proteinExistence type="inferred from homology"/>
<dbReference type="Proteomes" id="UP000265020">
    <property type="component" value="Unassembled WGS sequence"/>
</dbReference>
<reference evidence="12" key="2">
    <citation type="submission" date="2025-09" db="UniProtKB">
        <authorList>
            <consortium name="Ensembl"/>
        </authorList>
    </citation>
    <scope>IDENTIFICATION</scope>
</reference>
<keyword evidence="13" id="KW-1185">Reference proteome</keyword>
<dbReference type="PROSITE" id="PS00108">
    <property type="entry name" value="PROTEIN_KINASE_ST"/>
    <property type="match status" value="1"/>
</dbReference>
<feature type="compositionally biased region" description="Low complexity" evidence="10">
    <location>
        <begin position="24"/>
        <end position="40"/>
    </location>
</feature>
<dbReference type="GO" id="GO:0007346">
    <property type="term" value="P:regulation of mitotic cell cycle"/>
    <property type="evidence" value="ECO:0007669"/>
    <property type="project" value="TreeGrafter"/>
</dbReference>
<dbReference type="GO" id="GO:0043066">
    <property type="term" value="P:negative regulation of apoptotic process"/>
    <property type="evidence" value="ECO:0007669"/>
    <property type="project" value="TreeGrafter"/>
</dbReference>
<comment type="catalytic activity">
    <reaction evidence="9">
        <text>L-seryl-[protein] + ATP = O-phospho-L-seryl-[protein] + ADP + H(+)</text>
        <dbReference type="Rhea" id="RHEA:17989"/>
        <dbReference type="Rhea" id="RHEA-COMP:9863"/>
        <dbReference type="Rhea" id="RHEA-COMP:11604"/>
        <dbReference type="ChEBI" id="CHEBI:15378"/>
        <dbReference type="ChEBI" id="CHEBI:29999"/>
        <dbReference type="ChEBI" id="CHEBI:30616"/>
        <dbReference type="ChEBI" id="CHEBI:83421"/>
        <dbReference type="ChEBI" id="CHEBI:456216"/>
        <dbReference type="EC" id="2.7.11.1"/>
    </reaction>
</comment>
<dbReference type="GO" id="GO:0005737">
    <property type="term" value="C:cytoplasm"/>
    <property type="evidence" value="ECO:0007669"/>
    <property type="project" value="TreeGrafter"/>
</dbReference>
<evidence type="ECO:0000256" key="4">
    <source>
        <dbReference type="ARBA" id="ARBA00022679"/>
    </source>
</evidence>
<feature type="domain" description="Protein kinase" evidence="11">
    <location>
        <begin position="172"/>
        <end position="428"/>
    </location>
</feature>
<dbReference type="Gene3D" id="1.10.510.10">
    <property type="entry name" value="Transferase(Phosphotransferase) domain 1"/>
    <property type="match status" value="1"/>
</dbReference>
<keyword evidence="4" id="KW-0808">Transferase</keyword>
<accession>A0A3Q2DPY6</accession>
<dbReference type="SMART" id="SM00220">
    <property type="entry name" value="S_TKc"/>
    <property type="match status" value="1"/>
</dbReference>
<dbReference type="Pfam" id="PF00069">
    <property type="entry name" value="Pkinase"/>
    <property type="match status" value="1"/>
</dbReference>
<dbReference type="AlphaFoldDB" id="A0A3Q2DPY6"/>
<reference evidence="12" key="1">
    <citation type="submission" date="2025-08" db="UniProtKB">
        <authorList>
            <consortium name="Ensembl"/>
        </authorList>
    </citation>
    <scope>IDENTIFICATION</scope>
</reference>
<evidence type="ECO:0000256" key="2">
    <source>
        <dbReference type="ARBA" id="ARBA00012513"/>
    </source>
</evidence>
<dbReference type="Gene3D" id="3.30.200.20">
    <property type="entry name" value="Phosphorylase Kinase, domain 1"/>
    <property type="match status" value="1"/>
</dbReference>
<dbReference type="PANTHER" id="PTHR22984">
    <property type="entry name" value="SERINE/THREONINE-PROTEIN KINASE PIM"/>
    <property type="match status" value="1"/>
</dbReference>
<keyword evidence="5" id="KW-0547">Nucleotide-binding</keyword>
<dbReference type="PANTHER" id="PTHR22984:SF11">
    <property type="entry name" value="AURORA KINASE-RELATED"/>
    <property type="match status" value="1"/>
</dbReference>